<feature type="transmembrane region" description="Helical" evidence="8">
    <location>
        <begin position="75"/>
        <end position="94"/>
    </location>
</feature>
<feature type="domain" description="Major facilitator superfamily (MFS) profile" evidence="9">
    <location>
        <begin position="9"/>
        <end position="428"/>
    </location>
</feature>
<dbReference type="Pfam" id="PF00083">
    <property type="entry name" value="Sugar_tr"/>
    <property type="match status" value="1"/>
</dbReference>
<feature type="transmembrane region" description="Helical" evidence="8">
    <location>
        <begin position="309"/>
        <end position="329"/>
    </location>
</feature>
<dbReference type="InterPro" id="IPR036259">
    <property type="entry name" value="MFS_trans_sf"/>
</dbReference>
<dbReference type="Proteomes" id="UP001597560">
    <property type="component" value="Unassembled WGS sequence"/>
</dbReference>
<evidence type="ECO:0000256" key="5">
    <source>
        <dbReference type="ARBA" id="ARBA00022989"/>
    </source>
</evidence>
<dbReference type="InterPro" id="IPR005828">
    <property type="entry name" value="MFS_sugar_transport-like"/>
</dbReference>
<protein>
    <submittedName>
        <fullName evidence="10">Sugar porter family MFS transporter</fullName>
    </submittedName>
</protein>
<feature type="transmembrane region" description="Helical" evidence="8">
    <location>
        <begin position="403"/>
        <end position="424"/>
    </location>
</feature>
<evidence type="ECO:0000313" key="10">
    <source>
        <dbReference type="EMBL" id="MFD2962929.1"/>
    </source>
</evidence>
<evidence type="ECO:0000313" key="11">
    <source>
        <dbReference type="Proteomes" id="UP001597560"/>
    </source>
</evidence>
<organism evidence="10 11">
    <name type="scientific">Olivibacter jilunii</name>
    <dbReference type="NCBI Taxonomy" id="985016"/>
    <lineage>
        <taxon>Bacteria</taxon>
        <taxon>Pseudomonadati</taxon>
        <taxon>Bacteroidota</taxon>
        <taxon>Sphingobacteriia</taxon>
        <taxon>Sphingobacteriales</taxon>
        <taxon>Sphingobacteriaceae</taxon>
        <taxon>Olivibacter</taxon>
    </lineage>
</organism>
<keyword evidence="5 8" id="KW-1133">Transmembrane helix</keyword>
<feature type="transmembrane region" description="Helical" evidence="8">
    <location>
        <begin position="281"/>
        <end position="302"/>
    </location>
</feature>
<dbReference type="InterPro" id="IPR003663">
    <property type="entry name" value="Sugar/inositol_transpt"/>
</dbReference>
<feature type="transmembrane region" description="Helical" evidence="8">
    <location>
        <begin position="244"/>
        <end position="266"/>
    </location>
</feature>
<name>A0ABW6B3H6_9SPHI</name>
<reference evidence="11" key="1">
    <citation type="journal article" date="2019" name="Int. J. Syst. Evol. Microbiol.">
        <title>The Global Catalogue of Microorganisms (GCM) 10K type strain sequencing project: providing services to taxonomists for standard genome sequencing and annotation.</title>
        <authorList>
            <consortium name="The Broad Institute Genomics Platform"/>
            <consortium name="The Broad Institute Genome Sequencing Center for Infectious Disease"/>
            <person name="Wu L."/>
            <person name="Ma J."/>
        </authorList>
    </citation>
    <scope>NUCLEOTIDE SEQUENCE [LARGE SCALE GENOMIC DNA]</scope>
    <source>
        <strain evidence="11">KCTC 23098</strain>
    </source>
</reference>
<keyword evidence="6 8" id="KW-0472">Membrane</keyword>
<evidence type="ECO:0000256" key="2">
    <source>
        <dbReference type="ARBA" id="ARBA00010992"/>
    </source>
</evidence>
<dbReference type="PRINTS" id="PR00171">
    <property type="entry name" value="SUGRTRNSPORT"/>
</dbReference>
<gene>
    <name evidence="10" type="ORF">ACFS6J_14105</name>
</gene>
<comment type="caution">
    <text evidence="10">The sequence shown here is derived from an EMBL/GenBank/DDBJ whole genome shotgun (WGS) entry which is preliminary data.</text>
</comment>
<evidence type="ECO:0000256" key="1">
    <source>
        <dbReference type="ARBA" id="ARBA00004141"/>
    </source>
</evidence>
<dbReference type="PROSITE" id="PS00217">
    <property type="entry name" value="SUGAR_TRANSPORT_2"/>
    <property type="match status" value="1"/>
</dbReference>
<dbReference type="RefSeq" id="WP_130856708.1">
    <property type="nucleotide sequence ID" value="NZ_JBHUPA010000007.1"/>
</dbReference>
<keyword evidence="3 7" id="KW-0813">Transport</keyword>
<keyword evidence="11" id="KW-1185">Reference proteome</keyword>
<feature type="transmembrane region" description="Helical" evidence="8">
    <location>
        <begin position="341"/>
        <end position="365"/>
    </location>
</feature>
<comment type="subcellular location">
    <subcellularLocation>
        <location evidence="1">Membrane</location>
        <topology evidence="1">Multi-pass membrane protein</topology>
    </subcellularLocation>
</comment>
<accession>A0ABW6B3H6</accession>
<dbReference type="SUPFAM" id="SSF103473">
    <property type="entry name" value="MFS general substrate transporter"/>
    <property type="match status" value="1"/>
</dbReference>
<dbReference type="Gene3D" id="1.20.1250.20">
    <property type="entry name" value="MFS general substrate transporter like domains"/>
    <property type="match status" value="1"/>
</dbReference>
<evidence type="ECO:0000256" key="8">
    <source>
        <dbReference type="SAM" id="Phobius"/>
    </source>
</evidence>
<dbReference type="PANTHER" id="PTHR48023:SF4">
    <property type="entry name" value="D-XYLOSE-PROTON SYMPORTER-LIKE 2"/>
    <property type="match status" value="1"/>
</dbReference>
<evidence type="ECO:0000256" key="6">
    <source>
        <dbReference type="ARBA" id="ARBA00023136"/>
    </source>
</evidence>
<dbReference type="NCBIfam" id="TIGR00879">
    <property type="entry name" value="SP"/>
    <property type="match status" value="1"/>
</dbReference>
<evidence type="ECO:0000256" key="3">
    <source>
        <dbReference type="ARBA" id="ARBA00022448"/>
    </source>
</evidence>
<comment type="similarity">
    <text evidence="2 7">Belongs to the major facilitator superfamily. Sugar transporter (TC 2.A.1.1) family.</text>
</comment>
<dbReference type="PROSITE" id="PS50850">
    <property type="entry name" value="MFS"/>
    <property type="match status" value="1"/>
</dbReference>
<feature type="transmembrane region" description="Helical" evidence="8">
    <location>
        <begin position="45"/>
        <end position="63"/>
    </location>
</feature>
<keyword evidence="4 8" id="KW-0812">Transmembrane</keyword>
<evidence type="ECO:0000256" key="4">
    <source>
        <dbReference type="ARBA" id="ARBA00022692"/>
    </source>
</evidence>
<evidence type="ECO:0000256" key="7">
    <source>
        <dbReference type="RuleBase" id="RU003346"/>
    </source>
</evidence>
<dbReference type="InterPro" id="IPR020846">
    <property type="entry name" value="MFS_dom"/>
</dbReference>
<feature type="transmembrane region" description="Helical" evidence="8">
    <location>
        <begin position="377"/>
        <end position="397"/>
    </location>
</feature>
<dbReference type="PANTHER" id="PTHR48023">
    <property type="entry name" value="D-XYLOSE-PROTON SYMPORTER-LIKE 2"/>
    <property type="match status" value="1"/>
</dbReference>
<dbReference type="InterPro" id="IPR050820">
    <property type="entry name" value="MFS_Sugar_Transporter"/>
</dbReference>
<feature type="transmembrane region" description="Helical" evidence="8">
    <location>
        <begin position="163"/>
        <end position="184"/>
    </location>
</feature>
<feature type="transmembrane region" description="Helical" evidence="8">
    <location>
        <begin position="100"/>
        <end position="121"/>
    </location>
</feature>
<sequence>MKNHMVKLWSVVVALGGFLFGFDTAVISGAEKAIEQYWQLTIFEHGFTISVALIGTVIGSLLGSYPTDKLGRKKTLYLVALAYLFASLGTAFTTSWHLFVLFRFIGGLGVGASSVTAPIYISEIAPSDRRGALVGLFQFNVVLGILISYLSNYLINQLEGESWRLMLGIQAVPSLLFLIAIYFIRESPRWLLTNGLRREEAIETLSIINPLGYQQELIAIENTAKLKAVNKQPALFVKAYRRPLVLAGLFALFNQFSGINAIIYYAPRIFEMAGLGVHSSLLSTIGIGMTNFVFTLLAVQLIDKVGRRMLMKIGSIGIIISLLLVVFSFNNPASSGMYISLYFMLFIACFAFSQGAVIWVFIAEIFPNQVRAKGQTFGSSIHWILAALVTFSFPILAEALGGMMTFLFFAIMMVLQLVFVIWWMPETKGISLEAIEAQLANEPLT</sequence>
<evidence type="ECO:0000259" key="9">
    <source>
        <dbReference type="PROSITE" id="PS50850"/>
    </source>
</evidence>
<dbReference type="PROSITE" id="PS00216">
    <property type="entry name" value="SUGAR_TRANSPORT_1"/>
    <property type="match status" value="1"/>
</dbReference>
<dbReference type="EMBL" id="JBHUPA010000007">
    <property type="protein sequence ID" value="MFD2962929.1"/>
    <property type="molecule type" value="Genomic_DNA"/>
</dbReference>
<feature type="transmembrane region" description="Helical" evidence="8">
    <location>
        <begin position="133"/>
        <end position="151"/>
    </location>
</feature>
<dbReference type="InterPro" id="IPR005829">
    <property type="entry name" value="Sugar_transporter_CS"/>
</dbReference>
<proteinExistence type="inferred from homology"/>